<proteinExistence type="predicted"/>
<feature type="domain" description="PhoD-like phosphatase metallophosphatase" evidence="1">
    <location>
        <begin position="142"/>
        <end position="470"/>
    </location>
</feature>
<evidence type="ECO:0000313" key="4">
    <source>
        <dbReference type="Proteomes" id="UP000029713"/>
    </source>
</evidence>
<keyword evidence="4" id="KW-1185">Reference proteome</keyword>
<dbReference type="Pfam" id="PF09423">
    <property type="entry name" value="PhoD"/>
    <property type="match status" value="1"/>
</dbReference>
<dbReference type="SUPFAM" id="SSF56300">
    <property type="entry name" value="Metallo-dependent phosphatases"/>
    <property type="match status" value="1"/>
</dbReference>
<evidence type="ECO:0000259" key="1">
    <source>
        <dbReference type="Pfam" id="PF09423"/>
    </source>
</evidence>
<dbReference type="InterPro" id="IPR018946">
    <property type="entry name" value="PhoD-like_MPP"/>
</dbReference>
<dbReference type="EMBL" id="JPMX01000114">
    <property type="protein sequence ID" value="KGH44788.1"/>
    <property type="molecule type" value="Genomic_DNA"/>
</dbReference>
<dbReference type="InterPro" id="IPR056702">
    <property type="entry name" value="DUF7800"/>
</dbReference>
<dbReference type="AlphaFoldDB" id="A0A098Y1M0"/>
<feature type="domain" description="DUF7800" evidence="2">
    <location>
        <begin position="10"/>
        <end position="92"/>
    </location>
</feature>
<dbReference type="OrthoDB" id="9795624at2"/>
<dbReference type="InterPro" id="IPR038607">
    <property type="entry name" value="PhoD-like_sf"/>
</dbReference>
<dbReference type="Proteomes" id="UP000029713">
    <property type="component" value="Unassembled WGS sequence"/>
</dbReference>
<name>A0A098Y1M0_9ACTN</name>
<dbReference type="InterPro" id="IPR029052">
    <property type="entry name" value="Metallo-depent_PP-like"/>
</dbReference>
<dbReference type="PANTHER" id="PTHR37031">
    <property type="entry name" value="METALLOPHOSPHATASE BINDING DOMAIN PROTEIN"/>
    <property type="match status" value="1"/>
</dbReference>
<comment type="caution">
    <text evidence="3">The sequence shown here is derived from an EMBL/GenBank/DDBJ whole genome shotgun (WGS) entry which is preliminary data.</text>
</comment>
<dbReference type="STRING" id="1522368.IN07_21145"/>
<evidence type="ECO:0000259" key="2">
    <source>
        <dbReference type="Pfam" id="PF25077"/>
    </source>
</evidence>
<dbReference type="Pfam" id="PF25077">
    <property type="entry name" value="DUF7800"/>
    <property type="match status" value="1"/>
</dbReference>
<dbReference type="RefSeq" id="WP_036339775.1">
    <property type="nucleotide sequence ID" value="NZ_JPMX01000114.1"/>
</dbReference>
<dbReference type="CDD" id="cd07389">
    <property type="entry name" value="MPP_PhoD"/>
    <property type="match status" value="1"/>
</dbReference>
<dbReference type="PANTHER" id="PTHR37031:SF2">
    <property type="entry name" value="PHOD-LIKE PHOSPHATASE METALLOPHOSPHATASE DOMAIN-CONTAINING PROTEIN"/>
    <property type="match status" value="1"/>
</dbReference>
<reference evidence="3 4" key="1">
    <citation type="submission" date="2014-07" db="EMBL/GenBank/DDBJ databases">
        <title>Biosystematic studies on Modestobacter strains isolated from extreme hyper-arid desert soil and from historic building.</title>
        <authorList>
            <person name="Bukarasam K."/>
            <person name="Bull A."/>
            <person name="Girard G."/>
            <person name="van Wezel G."/>
            <person name="Goodfellow M."/>
        </authorList>
    </citation>
    <scope>NUCLEOTIDE SEQUENCE [LARGE SCALE GENOMIC DNA]</scope>
    <source>
        <strain evidence="3 4">KNN45-2b</strain>
    </source>
</reference>
<evidence type="ECO:0000313" key="3">
    <source>
        <dbReference type="EMBL" id="KGH44788.1"/>
    </source>
</evidence>
<organism evidence="3 4">
    <name type="scientific">Modestobacter caceresii</name>
    <dbReference type="NCBI Taxonomy" id="1522368"/>
    <lineage>
        <taxon>Bacteria</taxon>
        <taxon>Bacillati</taxon>
        <taxon>Actinomycetota</taxon>
        <taxon>Actinomycetes</taxon>
        <taxon>Geodermatophilales</taxon>
        <taxon>Geodermatophilaceae</taxon>
        <taxon>Modestobacter</taxon>
    </lineage>
</organism>
<dbReference type="Gene3D" id="3.60.21.70">
    <property type="entry name" value="PhoD-like phosphatase"/>
    <property type="match status" value="1"/>
</dbReference>
<protein>
    <submittedName>
        <fullName evidence="3">Alkaline phosphatase</fullName>
    </submittedName>
</protein>
<gene>
    <name evidence="3" type="ORF">IN07_21145</name>
</gene>
<accession>A0A098Y1M0</accession>
<sequence length="553" mass="62040">MPETAGTRPLLLLGPLLRHVDPVSATIWVETDRPCDVTVLGQRARTFCVNGHHYALVVVEGLEPGSSTPYEVHLDGQQVWPAAHSSAPPSRIRTTGRPGPFRLAFGSCRYATPTSVDVRDALPPDALDSYARRLLELPEDQWPDALVLLGDQVYADEVTPATKEWMASRRDLSQPPGAQAADFEEYSRLYAESWGDPEVRWLLSTIPSSMVFDDHEMIDDWNTSAAWRAEVTPTDWWHKRICGGLVSYWVYQHLGNLSPNELAENETWQAIQQRADGSDDAGPMLDEMARAADTEPETVRWSYVRHWGSTRLIMVDTRAGRALDEHDRKIVDDFEFDWVDAAVRRSVEDGVEHLLIGTSLPWLLPHSVHDIERWNETLSVRHHGKPLGRLMEKLRQAADLEHWAAFGQSFERLGRTLIAAARGELGQPPATALVLSGDVHHAYAAELVNPGDLDTRVHQLTVSPLHNQAPHAIEIGFKVGWSRWARALTGGLRALARVEGSPLQWRKQAGPFFGNELGELVLEGRDARFLLWATRRDDDGTEHFTQVLDTRLS</sequence>